<reference evidence="1" key="1">
    <citation type="submission" date="2019-06" db="EMBL/GenBank/DDBJ databases">
        <authorList>
            <person name="Zheng W."/>
        </authorList>
    </citation>
    <scope>NUCLEOTIDE SEQUENCE</scope>
    <source>
        <strain evidence="1">QDHG01</strain>
    </source>
</reference>
<name>A0A8J8NCZ1_HALGN</name>
<dbReference type="EMBL" id="RRYP01021230">
    <property type="protein sequence ID" value="TNV72706.1"/>
    <property type="molecule type" value="Genomic_DNA"/>
</dbReference>
<protein>
    <submittedName>
        <fullName evidence="1">Uncharacterized protein</fullName>
    </submittedName>
</protein>
<comment type="caution">
    <text evidence="1">The sequence shown here is derived from an EMBL/GenBank/DDBJ whole genome shotgun (WGS) entry which is preliminary data.</text>
</comment>
<organism evidence="1 2">
    <name type="scientific">Halteria grandinella</name>
    <dbReference type="NCBI Taxonomy" id="5974"/>
    <lineage>
        <taxon>Eukaryota</taxon>
        <taxon>Sar</taxon>
        <taxon>Alveolata</taxon>
        <taxon>Ciliophora</taxon>
        <taxon>Intramacronucleata</taxon>
        <taxon>Spirotrichea</taxon>
        <taxon>Stichotrichia</taxon>
        <taxon>Sporadotrichida</taxon>
        <taxon>Halteriidae</taxon>
        <taxon>Halteria</taxon>
    </lineage>
</organism>
<keyword evidence="2" id="KW-1185">Reference proteome</keyword>
<accession>A0A8J8NCZ1</accession>
<dbReference type="AlphaFoldDB" id="A0A8J8NCZ1"/>
<proteinExistence type="predicted"/>
<sequence>MNILQTCCDCHVCRNDRQGSQILIPRELLVSFERSNLSYCLKQIEAFSQPNLDQIKEQSTNQTNNVLLQAQNQSNEGPQKLNFIKNHPKMSPPFLNGDKQLHNYYQVISNGKISKRPLTYMLQYQKDQALNPFDQVLLQIQKAPIIQNPNAHLIRGDIFSTKYLYGRPENIEQLQESNVIEQDSRISFGKIKESQLSLNQTSSKFMPSKLNVNSAKQFNCEKQYCSAEQDRIQNQFEYIHLGKDNCTVRPQKQPQTTQLGFQDQVHRKTTYVNLQENQNYLTFANAKCIQSSINFEQIAGIGMESDNSPRLTASSNFQISKQDDLICYESEIIDPSLNYLDQSSLNINPSRQRIIFPILEK</sequence>
<dbReference type="Proteomes" id="UP000785679">
    <property type="component" value="Unassembled WGS sequence"/>
</dbReference>
<evidence type="ECO:0000313" key="2">
    <source>
        <dbReference type="Proteomes" id="UP000785679"/>
    </source>
</evidence>
<gene>
    <name evidence="1" type="ORF">FGO68_gene16094</name>
</gene>
<evidence type="ECO:0000313" key="1">
    <source>
        <dbReference type="EMBL" id="TNV72706.1"/>
    </source>
</evidence>